<dbReference type="RefSeq" id="WP_210661053.1">
    <property type="nucleotide sequence ID" value="NZ_JAGKQQ010000001.1"/>
</dbReference>
<dbReference type="PANTHER" id="PTHR10357">
    <property type="entry name" value="ALPHA-AMYLASE FAMILY MEMBER"/>
    <property type="match status" value="1"/>
</dbReference>
<name>A0ABS5C241_9BACT</name>
<gene>
    <name evidence="3" type="ORF">J8F10_32895</name>
</gene>
<feature type="domain" description="Glycosyl hydrolase family 13 catalytic" evidence="2">
    <location>
        <begin position="41"/>
        <end position="489"/>
    </location>
</feature>
<feature type="region of interest" description="Disordered" evidence="1">
    <location>
        <begin position="53"/>
        <end position="72"/>
    </location>
</feature>
<dbReference type="CDD" id="cd11352">
    <property type="entry name" value="AmyAc_5"/>
    <property type="match status" value="1"/>
</dbReference>
<evidence type="ECO:0000313" key="3">
    <source>
        <dbReference type="EMBL" id="MBP3960051.1"/>
    </source>
</evidence>
<dbReference type="InterPro" id="IPR017853">
    <property type="entry name" value="GH"/>
</dbReference>
<organism evidence="3 4">
    <name type="scientific">Gemmata palustris</name>
    <dbReference type="NCBI Taxonomy" id="2822762"/>
    <lineage>
        <taxon>Bacteria</taxon>
        <taxon>Pseudomonadati</taxon>
        <taxon>Planctomycetota</taxon>
        <taxon>Planctomycetia</taxon>
        <taxon>Gemmatales</taxon>
        <taxon>Gemmataceae</taxon>
        <taxon>Gemmata</taxon>
    </lineage>
</organism>
<reference evidence="3 4" key="1">
    <citation type="submission" date="2021-04" db="EMBL/GenBank/DDBJ databases">
        <authorList>
            <person name="Ivanova A."/>
        </authorList>
    </citation>
    <scope>NUCLEOTIDE SEQUENCE [LARGE SCALE GENOMIC DNA]</scope>
    <source>
        <strain evidence="3 4">G18</strain>
    </source>
</reference>
<dbReference type="Pfam" id="PF00128">
    <property type="entry name" value="Alpha-amylase"/>
    <property type="match status" value="1"/>
</dbReference>
<protein>
    <recommendedName>
        <fullName evidence="2">Glycosyl hydrolase family 13 catalytic domain-containing protein</fullName>
    </recommendedName>
</protein>
<accession>A0ABS5C241</accession>
<proteinExistence type="predicted"/>
<evidence type="ECO:0000259" key="2">
    <source>
        <dbReference type="SMART" id="SM00642"/>
    </source>
</evidence>
<dbReference type="Proteomes" id="UP000676565">
    <property type="component" value="Unassembled WGS sequence"/>
</dbReference>
<dbReference type="SMART" id="SM00642">
    <property type="entry name" value="Aamy"/>
    <property type="match status" value="1"/>
</dbReference>
<dbReference type="InterPro" id="IPR006047">
    <property type="entry name" value="GH13_cat_dom"/>
</dbReference>
<dbReference type="SUPFAM" id="SSF51445">
    <property type="entry name" value="(Trans)glycosidases"/>
    <property type="match status" value="1"/>
</dbReference>
<evidence type="ECO:0000313" key="4">
    <source>
        <dbReference type="Proteomes" id="UP000676565"/>
    </source>
</evidence>
<comment type="caution">
    <text evidence="3">The sequence shown here is derived from an EMBL/GenBank/DDBJ whole genome shotgun (WGS) entry which is preliminary data.</text>
</comment>
<dbReference type="PANTHER" id="PTHR10357:SF209">
    <property type="entry name" value="PERIPLASMIC ALPHA-AMYLASE"/>
    <property type="match status" value="1"/>
</dbReference>
<dbReference type="Gene3D" id="3.20.20.80">
    <property type="entry name" value="Glycosidases"/>
    <property type="match status" value="1"/>
</dbReference>
<sequence>MAVRDELLAHARPDRVRNVPRVPSGGAHPSPSDWRDEVLYFLLPDRFSDGGEAGRPLLDRNDRNAARPAPTGATTWRWDRWAESGSDRWQGGTIRGITSKLDYIKQLGATTIWVGPVFKQRGHLNSYHGYGIQDFLDVDPRFGTRQDLVDLVAAAHAQGLRVILDIIFNHSGSNFDYRVNGDRQSQPGFRPWPGFYPDTAWVDRTGGLRDDAAGPDDGVWPAELQDHDCYTRAGSGSLGAGALDDPHAEHKRTDFLTLRDLNFDPPGPGMENPRTLDLLVRCYAYWITLTDCDGFRLDTLKHVSFEQGRNFCGAIKEFAARLGKHDFFLVGEVAGGDFAQERYLDVLGMNLNAALDIGEMRLTLTGVAKGLIHPNEYFKGFDPGMAVLGSTRNLGRRHVSILDDHDHVFGEKVRFSADASTDHQVAAGVALQLFTLGIPCVYAGTEQALAGPEPGERKFLPDWKGSDRYLREAMFGPSHPRKSGLAGLATTGAQDPDEPGFGPFGTSGRHCFDPRFSTYLRIAAMAAARKKYRSLRVGRQYLRDTAFLGSGFAVHGPGEIVAWSRVLDDEEAACVLNGHGTAPRGADVIVDAVLNPPGSFLTVVLNTAEAAGVASANHPVGSKLPVKRAGDGTAFIEVRALGPSECLVLLNHP</sequence>
<evidence type="ECO:0000256" key="1">
    <source>
        <dbReference type="SAM" id="MobiDB-lite"/>
    </source>
</evidence>
<keyword evidence="4" id="KW-1185">Reference proteome</keyword>
<dbReference type="EMBL" id="JAGKQQ010000001">
    <property type="protein sequence ID" value="MBP3960051.1"/>
    <property type="molecule type" value="Genomic_DNA"/>
</dbReference>